<evidence type="ECO:0000313" key="3">
    <source>
        <dbReference type="Proteomes" id="UP001179600"/>
    </source>
</evidence>
<dbReference type="SUPFAM" id="SSF69047">
    <property type="entry name" value="Hypothetical protein YjbJ"/>
    <property type="match status" value="1"/>
</dbReference>
<protein>
    <submittedName>
        <fullName evidence="2">CsbD family protein</fullName>
    </submittedName>
</protein>
<dbReference type="Proteomes" id="UP001179600">
    <property type="component" value="Chromosome"/>
</dbReference>
<feature type="compositionally biased region" description="Basic and acidic residues" evidence="1">
    <location>
        <begin position="18"/>
        <end position="27"/>
    </location>
</feature>
<dbReference type="RefSeq" id="WP_023606201.1">
    <property type="nucleotide sequence ID" value="NZ_BKBT01000045.1"/>
</dbReference>
<reference evidence="2" key="1">
    <citation type="submission" date="2023-01" db="EMBL/GenBank/DDBJ databases">
        <title>Oxazolidinone resistance genes in florfenicol resistant enterococci from beef cattle and veal calves at slaughter.</title>
        <authorList>
            <person name="Biggel M."/>
        </authorList>
    </citation>
    <scope>NUCLEOTIDE SEQUENCE</scope>
    <source>
        <strain evidence="2">K204-1</strain>
    </source>
</reference>
<dbReference type="InterPro" id="IPR036629">
    <property type="entry name" value="YjbJ_sf"/>
</dbReference>
<dbReference type="AlphaFoldDB" id="A0AAE9XLM4"/>
<dbReference type="Gene3D" id="1.10.1470.10">
    <property type="entry name" value="YjbJ"/>
    <property type="match status" value="1"/>
</dbReference>
<sequence>MNKDEVKGKVNETLGKVSGDESKELKGKAQGAFGKAKEKVEEEVDKVAKKANEFLDKKEHKDDVEQP</sequence>
<name>A0AAE9XLM4_9ENTE</name>
<evidence type="ECO:0000256" key="1">
    <source>
        <dbReference type="SAM" id="MobiDB-lite"/>
    </source>
</evidence>
<accession>A0AAE9XLM4</accession>
<dbReference type="GeneID" id="72384404"/>
<organism evidence="2 3">
    <name type="scientific">Vagococcus lutrae</name>
    <dbReference type="NCBI Taxonomy" id="81947"/>
    <lineage>
        <taxon>Bacteria</taxon>
        <taxon>Bacillati</taxon>
        <taxon>Bacillota</taxon>
        <taxon>Bacilli</taxon>
        <taxon>Lactobacillales</taxon>
        <taxon>Enterococcaceae</taxon>
        <taxon>Vagococcus</taxon>
    </lineage>
</organism>
<gene>
    <name evidence="2" type="ORF">PML95_07340</name>
</gene>
<evidence type="ECO:0000313" key="2">
    <source>
        <dbReference type="EMBL" id="WCG22208.1"/>
    </source>
</evidence>
<feature type="region of interest" description="Disordered" evidence="1">
    <location>
        <begin position="1"/>
        <end position="41"/>
    </location>
</feature>
<feature type="compositionally biased region" description="Basic and acidic residues" evidence="1">
    <location>
        <begin position="1"/>
        <end position="10"/>
    </location>
</feature>
<dbReference type="EMBL" id="CP116507">
    <property type="protein sequence ID" value="WCG22208.1"/>
    <property type="molecule type" value="Genomic_DNA"/>
</dbReference>
<proteinExistence type="predicted"/>